<comment type="caution">
    <text evidence="5">The sequence shown here is derived from an EMBL/GenBank/DDBJ whole genome shotgun (WGS) entry which is preliminary data.</text>
</comment>
<dbReference type="EMBL" id="WKJH01000010">
    <property type="protein sequence ID" value="MRX64759.1"/>
    <property type="molecule type" value="Genomic_DNA"/>
</dbReference>
<dbReference type="InterPro" id="IPR036388">
    <property type="entry name" value="WH-like_DNA-bd_sf"/>
</dbReference>
<evidence type="ECO:0000256" key="3">
    <source>
        <dbReference type="ARBA" id="ARBA00023163"/>
    </source>
</evidence>
<evidence type="ECO:0000256" key="1">
    <source>
        <dbReference type="ARBA" id="ARBA00023015"/>
    </source>
</evidence>
<keyword evidence="2" id="KW-0238">DNA-binding</keyword>
<accession>A0A6I2MPP1</accession>
<dbReference type="AlphaFoldDB" id="A0A6I2MPP1"/>
<dbReference type="Gene3D" id="1.10.10.10">
    <property type="entry name" value="Winged helix-like DNA-binding domain superfamily/Winged helix DNA-binding domain"/>
    <property type="match status" value="1"/>
</dbReference>
<keyword evidence="3" id="KW-0804">Transcription</keyword>
<dbReference type="OrthoDB" id="9797599at2"/>
<evidence type="ECO:0000313" key="6">
    <source>
        <dbReference type="Proteomes" id="UP000443153"/>
    </source>
</evidence>
<evidence type="ECO:0000259" key="4">
    <source>
        <dbReference type="PROSITE" id="PS51118"/>
    </source>
</evidence>
<dbReference type="PROSITE" id="PS51118">
    <property type="entry name" value="HTH_HXLR"/>
    <property type="match status" value="1"/>
</dbReference>
<keyword evidence="1" id="KW-0805">Transcription regulation</keyword>
<dbReference type="InterPro" id="IPR002577">
    <property type="entry name" value="HTH_HxlR"/>
</dbReference>
<dbReference type="GO" id="GO:0003677">
    <property type="term" value="F:DNA binding"/>
    <property type="evidence" value="ECO:0007669"/>
    <property type="project" value="UniProtKB-KW"/>
</dbReference>
<evidence type="ECO:0000313" key="5">
    <source>
        <dbReference type="EMBL" id="MRX64759.1"/>
    </source>
</evidence>
<dbReference type="SUPFAM" id="SSF46785">
    <property type="entry name" value="Winged helix' DNA-binding domain"/>
    <property type="match status" value="1"/>
</dbReference>
<organism evidence="5 6">
    <name type="scientific">Maribacter luteus</name>
    <dbReference type="NCBI Taxonomy" id="2594478"/>
    <lineage>
        <taxon>Bacteria</taxon>
        <taxon>Pseudomonadati</taxon>
        <taxon>Bacteroidota</taxon>
        <taxon>Flavobacteriia</taxon>
        <taxon>Flavobacteriales</taxon>
        <taxon>Flavobacteriaceae</taxon>
        <taxon>Maribacter</taxon>
    </lineage>
</organism>
<name>A0A6I2MPP1_9FLAO</name>
<protein>
    <submittedName>
        <fullName evidence="5">Transcriptional regulator</fullName>
    </submittedName>
</protein>
<dbReference type="Pfam" id="PF01638">
    <property type="entry name" value="HxlR"/>
    <property type="match status" value="1"/>
</dbReference>
<keyword evidence="6" id="KW-1185">Reference proteome</keyword>
<sequence length="93" mass="10778">MMIILVLGKHKVLRFADVRRSVVGISPKMLTKSLRTLERDGHVNRKVYPEVPIRVEYSLTEQGEVFLKKLVDLAAWIKPHVPTIVKSREQFIK</sequence>
<evidence type="ECO:0000256" key="2">
    <source>
        <dbReference type="ARBA" id="ARBA00023125"/>
    </source>
</evidence>
<dbReference type="Proteomes" id="UP000443153">
    <property type="component" value="Unassembled WGS sequence"/>
</dbReference>
<gene>
    <name evidence="5" type="ORF">GJ691_11310</name>
</gene>
<reference evidence="5 6" key="1">
    <citation type="submission" date="2019-11" db="EMBL/GenBank/DDBJ databases">
        <title>Maribacter lutea sp. nov., a marine bacterium isolated from intertidal sand.</title>
        <authorList>
            <person name="Liu A."/>
        </authorList>
    </citation>
    <scope>NUCLEOTIDE SEQUENCE [LARGE SCALE GENOMIC DNA]</scope>
    <source>
        <strain evidence="5 6">RZ05</strain>
    </source>
</reference>
<proteinExistence type="predicted"/>
<dbReference type="PANTHER" id="PTHR33204">
    <property type="entry name" value="TRANSCRIPTIONAL REGULATOR, MARR FAMILY"/>
    <property type="match status" value="1"/>
</dbReference>
<dbReference type="InterPro" id="IPR036390">
    <property type="entry name" value="WH_DNA-bd_sf"/>
</dbReference>
<feature type="domain" description="HTH hxlR-type" evidence="4">
    <location>
        <begin position="1"/>
        <end position="85"/>
    </location>
</feature>